<evidence type="ECO:0000256" key="1">
    <source>
        <dbReference type="SAM" id="MobiDB-lite"/>
    </source>
</evidence>
<feature type="region of interest" description="Disordered" evidence="1">
    <location>
        <begin position="483"/>
        <end position="507"/>
    </location>
</feature>
<dbReference type="Pfam" id="PF07676">
    <property type="entry name" value="PD40"/>
    <property type="match status" value="7"/>
</dbReference>
<feature type="chain" id="PRO_5041332265" description="WD40-like Beta Propeller Repeat" evidence="2">
    <location>
        <begin position="16"/>
        <end position="538"/>
    </location>
</feature>
<keyword evidence="4" id="KW-1185">Reference proteome</keyword>
<dbReference type="InterPro" id="IPR011042">
    <property type="entry name" value="6-blade_b-propeller_TolB-like"/>
</dbReference>
<keyword evidence="2" id="KW-0732">Signal</keyword>
<sequence>MLRSALALPLAVACAATPPPAPKLFLADARSIALFPGPDRDTWLVSRNVSDLQVAHREGTGWSVPAPLPFCGPHRYGDPWFSPDGAWLYFWSNRHPDPAHTAPDSTTHLWRARRAAEGWGPAEHLPVTVQGQPGGLVFPSLAPDGDLYFTSQRGSLGRRDLFRARKTGEGFAAPENLGPPVNSAADEFDAALDPTGQCLVFTRADATGCDLFLSRREGGGWGAPRKLGPEVNGSHGAYCPSFSPDGKTFFFTTPGGSGWAPGIYQVGAEVLAFRAPAAPAVPVAPGRISVPGAFGITFSPDGNTVCFASARAQINLARRRARVEEQLDLPFTQAYHNLSPALSPDGATAIFASNRPGPGARSDASAHHAAFWMTRREAGTWGPPRYLDNLVDPSRDLFIDSPSLAADGTLYFTAVSVPGSNRSHLFCAVPDGDGYRARPLGPELDRPDSDQSDVAVSPAGDLLVFSSDRPGGAGGLDLYQSRRRPDGTWEPAQPLHALNTPGPDANPRITPDGKTLLFFSIRDGKPGIYEVPLQACGR</sequence>
<gene>
    <name evidence="3" type="ORF">METESE_31000</name>
</gene>
<dbReference type="SUPFAM" id="SSF82171">
    <property type="entry name" value="DPP6 N-terminal domain-like"/>
    <property type="match status" value="2"/>
</dbReference>
<dbReference type="AlphaFoldDB" id="A0AA48KFB2"/>
<accession>A0AA48KFB2</accession>
<evidence type="ECO:0008006" key="5">
    <source>
        <dbReference type="Google" id="ProtNLM"/>
    </source>
</evidence>
<protein>
    <recommendedName>
        <fullName evidence="5">WD40-like Beta Propeller Repeat</fullName>
    </recommendedName>
</protein>
<evidence type="ECO:0000256" key="2">
    <source>
        <dbReference type="SAM" id="SignalP"/>
    </source>
</evidence>
<dbReference type="EMBL" id="AP027081">
    <property type="protein sequence ID" value="BDU78142.1"/>
    <property type="molecule type" value="Genomic_DNA"/>
</dbReference>
<evidence type="ECO:0000313" key="3">
    <source>
        <dbReference type="EMBL" id="BDU78142.1"/>
    </source>
</evidence>
<organism evidence="3 4">
    <name type="scientific">Mesoterricola sediminis</name>
    <dbReference type="NCBI Taxonomy" id="2927980"/>
    <lineage>
        <taxon>Bacteria</taxon>
        <taxon>Pseudomonadati</taxon>
        <taxon>Acidobacteriota</taxon>
        <taxon>Holophagae</taxon>
        <taxon>Holophagales</taxon>
        <taxon>Holophagaceae</taxon>
        <taxon>Mesoterricola</taxon>
    </lineage>
</organism>
<reference evidence="3" key="1">
    <citation type="journal article" date="2023" name="Int. J. Syst. Evol. Microbiol.">
        <title>Mesoterricola silvestris gen. nov., sp. nov., Mesoterricola sediminis sp. nov., Geothrix oryzae sp. nov., Geothrix edaphica sp. nov., Geothrix rubra sp. nov., and Geothrix limicola sp. nov., six novel members of Acidobacteriota isolated from soils.</title>
        <authorList>
            <person name="Itoh H."/>
            <person name="Sugisawa Y."/>
            <person name="Mise K."/>
            <person name="Xu Z."/>
            <person name="Kuniyasu M."/>
            <person name="Ushijima N."/>
            <person name="Kawano K."/>
            <person name="Kobayashi E."/>
            <person name="Shiratori Y."/>
            <person name="Masuda Y."/>
            <person name="Senoo K."/>
        </authorList>
    </citation>
    <scope>NUCLEOTIDE SEQUENCE</scope>
    <source>
        <strain evidence="3">W786</strain>
    </source>
</reference>
<dbReference type="Gene3D" id="2.120.10.30">
    <property type="entry name" value="TolB, C-terminal domain"/>
    <property type="match status" value="2"/>
</dbReference>
<name>A0AA48KFB2_9BACT</name>
<dbReference type="InterPro" id="IPR011659">
    <property type="entry name" value="WD40"/>
</dbReference>
<evidence type="ECO:0000313" key="4">
    <source>
        <dbReference type="Proteomes" id="UP001228113"/>
    </source>
</evidence>
<dbReference type="Proteomes" id="UP001228113">
    <property type="component" value="Chromosome"/>
</dbReference>
<dbReference type="RefSeq" id="WP_316410584.1">
    <property type="nucleotide sequence ID" value="NZ_AP027081.1"/>
</dbReference>
<feature type="signal peptide" evidence="2">
    <location>
        <begin position="1"/>
        <end position="15"/>
    </location>
</feature>
<proteinExistence type="predicted"/>
<dbReference type="KEGG" id="msea:METESE_31000"/>
<dbReference type="CDD" id="cd15482">
    <property type="entry name" value="Sialidase_non-viral"/>
    <property type="match status" value="1"/>
</dbReference>